<sequence length="158" mass="17609">MVQSLSIDGRREDQSYRWPCDDVNYYEAVLVNSPIRNFNRESRPDLLLSICLPTLAGATLVSTMLNCGKAIINPAIFSNLTNRASIYASSRITDFTSLVNPTAVTQPPGVTESYWSLTMFNDADLMNDICKISDQEVQDNTSVTNVILSLFSNQFLNL</sequence>
<name>A0A8H2VQ64_9HELO</name>
<reference evidence="1" key="1">
    <citation type="submission" date="2020-10" db="EMBL/GenBank/DDBJ databases">
        <authorList>
            <person name="Kusch S."/>
        </authorList>
    </citation>
    <scope>NUCLEOTIDE SEQUENCE</scope>
    <source>
        <strain evidence="1">SwB9</strain>
    </source>
</reference>
<dbReference type="AlphaFoldDB" id="A0A8H2VQ64"/>
<proteinExistence type="predicted"/>
<accession>A0A8H2VQ64</accession>
<dbReference type="EMBL" id="CAJHIA010000009">
    <property type="protein sequence ID" value="CAD6442812.1"/>
    <property type="molecule type" value="Genomic_DNA"/>
</dbReference>
<dbReference type="OrthoDB" id="2151789at2759"/>
<gene>
    <name evidence="1" type="ORF">SCLTRI_LOCUS2604</name>
</gene>
<comment type="caution">
    <text evidence="1">The sequence shown here is derived from an EMBL/GenBank/DDBJ whole genome shotgun (WGS) entry which is preliminary data.</text>
</comment>
<evidence type="ECO:0000313" key="1">
    <source>
        <dbReference type="EMBL" id="CAD6442812.1"/>
    </source>
</evidence>
<organism evidence="1 2">
    <name type="scientific">Sclerotinia trifoliorum</name>
    <dbReference type="NCBI Taxonomy" id="28548"/>
    <lineage>
        <taxon>Eukaryota</taxon>
        <taxon>Fungi</taxon>
        <taxon>Dikarya</taxon>
        <taxon>Ascomycota</taxon>
        <taxon>Pezizomycotina</taxon>
        <taxon>Leotiomycetes</taxon>
        <taxon>Helotiales</taxon>
        <taxon>Sclerotiniaceae</taxon>
        <taxon>Sclerotinia</taxon>
    </lineage>
</organism>
<dbReference type="Proteomes" id="UP000624404">
    <property type="component" value="Unassembled WGS sequence"/>
</dbReference>
<protein>
    <submittedName>
        <fullName evidence="1">243b7f54-02ce-4436-8d21-b3db1286943a</fullName>
    </submittedName>
</protein>
<evidence type="ECO:0000313" key="2">
    <source>
        <dbReference type="Proteomes" id="UP000624404"/>
    </source>
</evidence>
<keyword evidence="2" id="KW-1185">Reference proteome</keyword>